<keyword evidence="1" id="KW-0472">Membrane</keyword>
<dbReference type="Proteomes" id="UP001597018">
    <property type="component" value="Unassembled WGS sequence"/>
</dbReference>
<feature type="transmembrane region" description="Helical" evidence="1">
    <location>
        <begin position="100"/>
        <end position="123"/>
    </location>
</feature>
<organism evidence="2 3">
    <name type="scientific">Saccharopolyspora rosea</name>
    <dbReference type="NCBI Taxonomy" id="524884"/>
    <lineage>
        <taxon>Bacteria</taxon>
        <taxon>Bacillati</taxon>
        <taxon>Actinomycetota</taxon>
        <taxon>Actinomycetes</taxon>
        <taxon>Pseudonocardiales</taxon>
        <taxon>Pseudonocardiaceae</taxon>
        <taxon>Saccharopolyspora</taxon>
    </lineage>
</organism>
<feature type="transmembrane region" description="Helical" evidence="1">
    <location>
        <begin position="49"/>
        <end position="68"/>
    </location>
</feature>
<reference evidence="3" key="1">
    <citation type="journal article" date="2019" name="Int. J. Syst. Evol. Microbiol.">
        <title>The Global Catalogue of Microorganisms (GCM) 10K type strain sequencing project: providing services to taxonomists for standard genome sequencing and annotation.</title>
        <authorList>
            <consortium name="The Broad Institute Genomics Platform"/>
            <consortium name="The Broad Institute Genome Sequencing Center for Infectious Disease"/>
            <person name="Wu L."/>
            <person name="Ma J."/>
        </authorList>
    </citation>
    <scope>NUCLEOTIDE SEQUENCE [LARGE SCALE GENOMIC DNA]</scope>
    <source>
        <strain evidence="3">CCUG 56401</strain>
    </source>
</reference>
<protein>
    <submittedName>
        <fullName evidence="2">Uncharacterized protein</fullName>
    </submittedName>
</protein>
<evidence type="ECO:0000313" key="2">
    <source>
        <dbReference type="EMBL" id="MFD0921327.1"/>
    </source>
</evidence>
<evidence type="ECO:0000313" key="3">
    <source>
        <dbReference type="Proteomes" id="UP001597018"/>
    </source>
</evidence>
<keyword evidence="1" id="KW-0812">Transmembrane</keyword>
<keyword evidence="1" id="KW-1133">Transmembrane helix</keyword>
<keyword evidence="3" id="KW-1185">Reference proteome</keyword>
<dbReference type="RefSeq" id="WP_263253074.1">
    <property type="nucleotide sequence ID" value="NZ_BAABLT010000010.1"/>
</dbReference>
<comment type="caution">
    <text evidence="2">The sequence shown here is derived from an EMBL/GenBank/DDBJ whole genome shotgun (WGS) entry which is preliminary data.</text>
</comment>
<gene>
    <name evidence="2" type="ORF">ACFQ16_16400</name>
</gene>
<dbReference type="EMBL" id="JBHTIW010000012">
    <property type="protein sequence ID" value="MFD0921327.1"/>
    <property type="molecule type" value="Genomic_DNA"/>
</dbReference>
<accession>A0ABW3FY62</accession>
<evidence type="ECO:0000256" key="1">
    <source>
        <dbReference type="SAM" id="Phobius"/>
    </source>
</evidence>
<sequence>MRRTMSPAAFRPIASIGILIALASAAVYDTVAPPRLGLGVVGYLDRLGPLLPGLFGATAVFVATTLVVGHWQRGAHIAAAGCMSFYAAALWATAFVLGNVYGVVGAGLATSIAIHALLLANAYPRGGSTWTRR</sequence>
<feature type="transmembrane region" description="Helical" evidence="1">
    <location>
        <begin position="75"/>
        <end position="94"/>
    </location>
</feature>
<proteinExistence type="predicted"/>
<name>A0ABW3FY62_9PSEU</name>